<keyword evidence="6" id="KW-1185">Reference proteome</keyword>
<reference evidence="5 7" key="2">
    <citation type="submission" date="2019-06" db="EMBL/GenBank/DDBJ databases">
        <title>A comparative genomics study of ostrich specific Mycoplasmas.</title>
        <authorList>
            <person name="Botes A."/>
            <person name="Nel T."/>
        </authorList>
    </citation>
    <scope>NUCLEOTIDE SEQUENCE [LARGE SCALE GENOMIC DNA]</scope>
    <source>
        <strain evidence="5 7">Ms01</strain>
    </source>
</reference>
<organism evidence="4 6">
    <name type="scientific">Mycoplasma struthionis</name>
    <dbReference type="NCBI Taxonomy" id="538220"/>
    <lineage>
        <taxon>Bacteria</taxon>
        <taxon>Bacillati</taxon>
        <taxon>Mycoplasmatota</taxon>
        <taxon>Mollicutes</taxon>
        <taxon>Mycoplasmataceae</taxon>
        <taxon>Mycoplasma</taxon>
    </lineage>
</organism>
<dbReference type="AlphaFoldDB" id="A0A3G8LJ56"/>
<keyword evidence="1" id="KW-0547">Nucleotide-binding</keyword>
<dbReference type="InterPro" id="IPR003593">
    <property type="entry name" value="AAA+_ATPase"/>
</dbReference>
<dbReference type="Pfam" id="PF05496">
    <property type="entry name" value="RuvB_N"/>
    <property type="match status" value="1"/>
</dbReference>
<dbReference type="InterPro" id="IPR021886">
    <property type="entry name" value="MgsA_C"/>
</dbReference>
<gene>
    <name evidence="4" type="ORF">EGN60_03050</name>
    <name evidence="5" type="ORF">FJM01_02925</name>
</gene>
<dbReference type="Pfam" id="PF16193">
    <property type="entry name" value="AAA_assoc_2"/>
    <property type="match status" value="1"/>
</dbReference>
<dbReference type="InterPro" id="IPR027417">
    <property type="entry name" value="P-loop_NTPase"/>
</dbReference>
<dbReference type="SUPFAM" id="SSF52540">
    <property type="entry name" value="P-loop containing nucleoside triphosphate hydrolases"/>
    <property type="match status" value="1"/>
</dbReference>
<dbReference type="SMART" id="SM00382">
    <property type="entry name" value="AAA"/>
    <property type="match status" value="1"/>
</dbReference>
<dbReference type="CDD" id="cd00009">
    <property type="entry name" value="AAA"/>
    <property type="match status" value="1"/>
</dbReference>
<dbReference type="Gene3D" id="3.40.50.300">
    <property type="entry name" value="P-loop containing nucleotide triphosphate hydrolases"/>
    <property type="match status" value="1"/>
</dbReference>
<dbReference type="RefSeq" id="WP_124724593.1">
    <property type="nucleotide sequence ID" value="NZ_CP034044.1"/>
</dbReference>
<evidence type="ECO:0000256" key="1">
    <source>
        <dbReference type="ARBA" id="ARBA00022741"/>
    </source>
</evidence>
<dbReference type="InterPro" id="IPR008824">
    <property type="entry name" value="RuvB-like_N"/>
</dbReference>
<dbReference type="PANTHER" id="PTHR13779">
    <property type="entry name" value="WERNER HELICASE-INTERACTING PROTEIN 1 FAMILY MEMBER"/>
    <property type="match status" value="1"/>
</dbReference>
<dbReference type="GO" id="GO:0008047">
    <property type="term" value="F:enzyme activator activity"/>
    <property type="evidence" value="ECO:0007669"/>
    <property type="project" value="TreeGrafter"/>
</dbReference>
<evidence type="ECO:0000256" key="2">
    <source>
        <dbReference type="ARBA" id="ARBA00022840"/>
    </source>
</evidence>
<evidence type="ECO:0000313" key="4">
    <source>
        <dbReference type="EMBL" id="AZG68900.1"/>
    </source>
</evidence>
<dbReference type="EMBL" id="CP034044">
    <property type="protein sequence ID" value="AZG68900.1"/>
    <property type="molecule type" value="Genomic_DNA"/>
</dbReference>
<accession>A0A3G8LJ56</accession>
<dbReference type="GO" id="GO:0017116">
    <property type="term" value="F:single-stranded DNA helicase activity"/>
    <property type="evidence" value="ECO:0007669"/>
    <property type="project" value="TreeGrafter"/>
</dbReference>
<dbReference type="GO" id="GO:0006310">
    <property type="term" value="P:DNA recombination"/>
    <property type="evidence" value="ECO:0007669"/>
    <property type="project" value="InterPro"/>
</dbReference>
<sequence>MDKNLAFLSRPETLKDFVCEDNKRILFESIIENQDLRSFIFYGRPGSGKTTISYILANELNVSFDCFNAAIDKKEDLVTKIKNNKIVIIDEIHRLNKDKQDILLPYLENGLITIYATTTENPYFKLNPALRSRCTIIELSRLEEKDISNKLLEIAKNQNFELDKEVAYFLATQANGDFRAAINLLELVLNLSKKVPIDLKTVKTILPSLQFASDEKGDEHYNYLSAFHKSLRGSDWNAALYWGFIIVKSGDFDGLFRRMICATYEDVGLANSKLAIEVMTAINAFERLGMPEGYLPIANAILLISLSPKSNSAYLAAKNVNDLINQNYIYDVPNHLKDAHYKSASKLGRGINYLYPHDFENHYVFQQYLPDKLLNFNFYKFGNSIYEQKVLEYWKKLKKER</sequence>
<evidence type="ECO:0000313" key="6">
    <source>
        <dbReference type="Proteomes" id="UP000275883"/>
    </source>
</evidence>
<feature type="domain" description="AAA+ ATPase" evidence="3">
    <location>
        <begin position="35"/>
        <end position="142"/>
    </location>
</feature>
<protein>
    <submittedName>
        <fullName evidence="4">Replication-associated recombination protein A</fullName>
    </submittedName>
</protein>
<keyword evidence="2" id="KW-0067">ATP-binding</keyword>
<dbReference type="Gene3D" id="1.10.3710.10">
    <property type="entry name" value="DNA polymerase III clamp loader subunits, C-terminal domain"/>
    <property type="match status" value="1"/>
</dbReference>
<dbReference type="OrthoDB" id="9778364at2"/>
<dbReference type="SUPFAM" id="SSF48019">
    <property type="entry name" value="post-AAA+ oligomerization domain-like"/>
    <property type="match status" value="1"/>
</dbReference>
<dbReference type="Pfam" id="PF12002">
    <property type="entry name" value="MgsA_C"/>
    <property type="match status" value="1"/>
</dbReference>
<dbReference type="GO" id="GO:0009378">
    <property type="term" value="F:four-way junction helicase activity"/>
    <property type="evidence" value="ECO:0007669"/>
    <property type="project" value="InterPro"/>
</dbReference>
<evidence type="ECO:0000313" key="7">
    <source>
        <dbReference type="Proteomes" id="UP000317904"/>
    </source>
</evidence>
<dbReference type="Gene3D" id="1.20.272.10">
    <property type="match status" value="1"/>
</dbReference>
<reference evidence="4 6" key="1">
    <citation type="submission" date="2018-11" db="EMBL/GenBank/DDBJ databases">
        <title>Genome sequence of Mycoplasma struthionis sp. nov.</title>
        <authorList>
            <person name="Spergser J."/>
        </authorList>
    </citation>
    <scope>NUCLEOTIDE SEQUENCE [LARGE SCALE GENOMIC DNA]</scope>
    <source>
        <strain evidence="4 6">237IA</strain>
    </source>
</reference>
<evidence type="ECO:0000313" key="5">
    <source>
        <dbReference type="EMBL" id="TPI01142.1"/>
    </source>
</evidence>
<dbReference type="InterPro" id="IPR008921">
    <property type="entry name" value="DNA_pol3_clamp-load_cplx_C"/>
</dbReference>
<dbReference type="GO" id="GO:0006261">
    <property type="term" value="P:DNA-templated DNA replication"/>
    <property type="evidence" value="ECO:0007669"/>
    <property type="project" value="TreeGrafter"/>
</dbReference>
<proteinExistence type="predicted"/>
<accession>A0A502M1U9</accession>
<dbReference type="InterPro" id="IPR032423">
    <property type="entry name" value="AAA_assoc_2"/>
</dbReference>
<dbReference type="PANTHER" id="PTHR13779:SF7">
    <property type="entry name" value="ATPASE WRNIP1"/>
    <property type="match status" value="1"/>
</dbReference>
<dbReference type="Proteomes" id="UP000317904">
    <property type="component" value="Unassembled WGS sequence"/>
</dbReference>
<dbReference type="GO" id="GO:0003677">
    <property type="term" value="F:DNA binding"/>
    <property type="evidence" value="ECO:0007669"/>
    <property type="project" value="InterPro"/>
</dbReference>
<evidence type="ECO:0000259" key="3">
    <source>
        <dbReference type="SMART" id="SM00382"/>
    </source>
</evidence>
<name>A0A3G8LJ56_9MOLU</name>
<dbReference type="InterPro" id="IPR051314">
    <property type="entry name" value="AAA_ATPase_RarA/MGS1/WRNIP1"/>
</dbReference>
<dbReference type="KEGG" id="mstr:EGN60_03050"/>
<dbReference type="GO" id="GO:0000731">
    <property type="term" value="P:DNA synthesis involved in DNA repair"/>
    <property type="evidence" value="ECO:0007669"/>
    <property type="project" value="TreeGrafter"/>
</dbReference>
<dbReference type="EMBL" id="VFSY01000029">
    <property type="protein sequence ID" value="TPI01142.1"/>
    <property type="molecule type" value="Genomic_DNA"/>
</dbReference>
<dbReference type="Gene3D" id="1.10.8.60">
    <property type="match status" value="1"/>
</dbReference>
<dbReference type="Proteomes" id="UP000275883">
    <property type="component" value="Chromosome"/>
</dbReference>
<dbReference type="GO" id="GO:0005524">
    <property type="term" value="F:ATP binding"/>
    <property type="evidence" value="ECO:0007669"/>
    <property type="project" value="UniProtKB-KW"/>
</dbReference>